<evidence type="ECO:0000313" key="2">
    <source>
        <dbReference type="EMBL" id="CAD8085932.1"/>
    </source>
</evidence>
<accession>A0A8S1N2F3</accession>
<evidence type="ECO:0000256" key="1">
    <source>
        <dbReference type="SAM" id="MobiDB-lite"/>
    </source>
</evidence>
<gene>
    <name evidence="2" type="ORF">PPRIM_AZ9-3.1.T0750143</name>
</gene>
<dbReference type="EMBL" id="CAJJDM010000078">
    <property type="protein sequence ID" value="CAD8085932.1"/>
    <property type="molecule type" value="Genomic_DNA"/>
</dbReference>
<proteinExistence type="predicted"/>
<feature type="region of interest" description="Disordered" evidence="1">
    <location>
        <begin position="260"/>
        <end position="296"/>
    </location>
</feature>
<organism evidence="2 3">
    <name type="scientific">Paramecium primaurelia</name>
    <dbReference type="NCBI Taxonomy" id="5886"/>
    <lineage>
        <taxon>Eukaryota</taxon>
        <taxon>Sar</taxon>
        <taxon>Alveolata</taxon>
        <taxon>Ciliophora</taxon>
        <taxon>Intramacronucleata</taxon>
        <taxon>Oligohymenophorea</taxon>
        <taxon>Peniculida</taxon>
        <taxon>Parameciidae</taxon>
        <taxon>Paramecium</taxon>
    </lineage>
</organism>
<evidence type="ECO:0000313" key="3">
    <source>
        <dbReference type="Proteomes" id="UP000688137"/>
    </source>
</evidence>
<dbReference type="AlphaFoldDB" id="A0A8S1N2F3"/>
<dbReference type="OMA" id="CVEQKKK"/>
<reference evidence="2" key="1">
    <citation type="submission" date="2021-01" db="EMBL/GenBank/DDBJ databases">
        <authorList>
            <consortium name="Genoscope - CEA"/>
            <person name="William W."/>
        </authorList>
    </citation>
    <scope>NUCLEOTIDE SEQUENCE</scope>
</reference>
<name>A0A8S1N2F3_PARPR</name>
<keyword evidence="3" id="KW-1185">Reference proteome</keyword>
<sequence>MPITNEIYQELLDFEERYHKGSEKYDVIQKLIDLYALLIEHYDSIQDPVGYYFNEKLQSLFACQRALKSIRKTNQDQPPSMPTHTQSLIVQETNIIQNSQESAKGKQSICVEQKKKERQTKAKIAMEIQDKIEVSQNDLQHLINGYQKASDQTQKVIEEDLKRQDELFMQRRLKREKTNLMRKSSRMCSTKCSTERLDLFESCIEFSSGGMDSNKDLNNARLMLLLKEQSGKISSEKTNPIEPEQVEEVQPFEEIQIEEMDETENIIPPRRQIRESSSEDVADSPPQPRRKIKQFGMMDNNGDMLLIEDEQNLISDLNIELN</sequence>
<protein>
    <submittedName>
        <fullName evidence="2">Uncharacterized protein</fullName>
    </submittedName>
</protein>
<comment type="caution">
    <text evidence="2">The sequence shown here is derived from an EMBL/GenBank/DDBJ whole genome shotgun (WGS) entry which is preliminary data.</text>
</comment>
<dbReference type="Proteomes" id="UP000688137">
    <property type="component" value="Unassembled WGS sequence"/>
</dbReference>